<dbReference type="AlphaFoldDB" id="A0A1Y5F1F8"/>
<name>A0A1Y5F1F8_9BACT</name>
<accession>A0A1Y5F1F8</accession>
<feature type="transmembrane region" description="Helical" evidence="1">
    <location>
        <begin position="30"/>
        <end position="48"/>
    </location>
</feature>
<evidence type="ECO:0000313" key="3">
    <source>
        <dbReference type="Proteomes" id="UP000196531"/>
    </source>
</evidence>
<dbReference type="EMBL" id="MAAO01000016">
    <property type="protein sequence ID" value="OUR92978.1"/>
    <property type="molecule type" value="Genomic_DNA"/>
</dbReference>
<organism evidence="2 3">
    <name type="scientific">Halobacteriovorax marinus</name>
    <dbReference type="NCBI Taxonomy" id="97084"/>
    <lineage>
        <taxon>Bacteria</taxon>
        <taxon>Pseudomonadati</taxon>
        <taxon>Bdellovibrionota</taxon>
        <taxon>Bacteriovoracia</taxon>
        <taxon>Bacteriovoracales</taxon>
        <taxon>Halobacteriovoraceae</taxon>
        <taxon>Halobacteriovorax</taxon>
    </lineage>
</organism>
<feature type="transmembrane region" description="Helical" evidence="1">
    <location>
        <begin position="6"/>
        <end position="23"/>
    </location>
</feature>
<keyword evidence="1" id="KW-0812">Transmembrane</keyword>
<reference evidence="3" key="1">
    <citation type="journal article" date="2017" name="Proc. Natl. Acad. Sci. U.S.A.">
        <title>Simulation of Deepwater Horizon oil plume reveals substrate specialization within a complex community of hydrocarbon-degraders.</title>
        <authorList>
            <person name="Hu P."/>
            <person name="Dubinsky E.A."/>
            <person name="Probst A.J."/>
            <person name="Wang J."/>
            <person name="Sieber C.M.K."/>
            <person name="Tom L.M."/>
            <person name="Gardinali P."/>
            <person name="Banfield J.F."/>
            <person name="Atlas R.M."/>
            <person name="Andersen G.L."/>
        </authorList>
    </citation>
    <scope>NUCLEOTIDE SEQUENCE [LARGE SCALE GENOMIC DNA]</scope>
</reference>
<keyword evidence="1" id="KW-0472">Membrane</keyword>
<dbReference type="Proteomes" id="UP000196531">
    <property type="component" value="Unassembled WGS sequence"/>
</dbReference>
<comment type="caution">
    <text evidence="2">The sequence shown here is derived from an EMBL/GenBank/DDBJ whole genome shotgun (WGS) entry which is preliminary data.</text>
</comment>
<evidence type="ECO:0008006" key="4">
    <source>
        <dbReference type="Google" id="ProtNLM"/>
    </source>
</evidence>
<gene>
    <name evidence="2" type="ORF">A9Q84_20945</name>
</gene>
<sequence>MTYISIIMLIMITMIVGIQLMFGRQNAVDFFLSLVSFFSSFVLISYLLEITKKVDFNGSLVIVFGIMFLVILITAVIVRLSSYQARGNSNIEG</sequence>
<proteinExistence type="predicted"/>
<keyword evidence="1" id="KW-1133">Transmembrane helix</keyword>
<protein>
    <recommendedName>
        <fullName evidence="4">Integral membrane protein</fullName>
    </recommendedName>
</protein>
<evidence type="ECO:0000313" key="2">
    <source>
        <dbReference type="EMBL" id="OUR92978.1"/>
    </source>
</evidence>
<evidence type="ECO:0000256" key="1">
    <source>
        <dbReference type="SAM" id="Phobius"/>
    </source>
</evidence>
<feature type="transmembrane region" description="Helical" evidence="1">
    <location>
        <begin position="60"/>
        <end position="80"/>
    </location>
</feature>